<dbReference type="PANTHER" id="PTHR43514:SF4">
    <property type="entry name" value="ABC TRANSPORTER I FAMILY MEMBER 10"/>
    <property type="match status" value="1"/>
</dbReference>
<dbReference type="GO" id="GO:0016887">
    <property type="term" value="F:ATP hydrolysis activity"/>
    <property type="evidence" value="ECO:0007669"/>
    <property type="project" value="InterPro"/>
</dbReference>
<feature type="domain" description="ABC transporter" evidence="3">
    <location>
        <begin position="234"/>
        <end position="453"/>
    </location>
</feature>
<evidence type="ECO:0000313" key="5">
    <source>
        <dbReference type="Proteomes" id="UP000070168"/>
    </source>
</evidence>
<evidence type="ECO:0000256" key="2">
    <source>
        <dbReference type="ARBA" id="ARBA00022840"/>
    </source>
</evidence>
<dbReference type="GeneID" id="63704233"/>
<dbReference type="InterPro" id="IPR003439">
    <property type="entry name" value="ABC_transporter-like_ATP-bd"/>
</dbReference>
<keyword evidence="1" id="KW-0547">Nucleotide-binding</keyword>
<dbReference type="GO" id="GO:0005524">
    <property type="term" value="F:ATP binding"/>
    <property type="evidence" value="ECO:0007669"/>
    <property type="project" value="UniProtKB-KW"/>
</dbReference>
<evidence type="ECO:0000313" key="4">
    <source>
        <dbReference type="EMBL" id="KXG47350.1"/>
    </source>
</evidence>
<dbReference type="STRING" id="5078.A0A135LEN7"/>
<dbReference type="AlphaFoldDB" id="A0A135LEN7"/>
<dbReference type="PANTHER" id="PTHR43514">
    <property type="entry name" value="ABC TRANSPORTER I FAMILY MEMBER 10"/>
    <property type="match status" value="1"/>
</dbReference>
<dbReference type="RefSeq" id="XP_040645886.1">
    <property type="nucleotide sequence ID" value="XM_040788933.1"/>
</dbReference>
<dbReference type="OMA" id="VRYYMRL"/>
<comment type="caution">
    <text evidence="4">The sequence shown here is derived from an EMBL/GenBank/DDBJ whole genome shotgun (WGS) entry which is preliminary data.</text>
</comment>
<dbReference type="Proteomes" id="UP000070168">
    <property type="component" value="Unassembled WGS sequence"/>
</dbReference>
<evidence type="ECO:0000256" key="1">
    <source>
        <dbReference type="ARBA" id="ARBA00022741"/>
    </source>
</evidence>
<dbReference type="InterPro" id="IPR050334">
    <property type="entry name" value="Molybdenum_import_ModC"/>
</dbReference>
<accession>A0A135LEN7</accession>
<keyword evidence="5" id="KW-1185">Reference proteome</keyword>
<organism evidence="4 5">
    <name type="scientific">Penicillium patulum</name>
    <name type="common">Penicillium griseofulvum</name>
    <dbReference type="NCBI Taxonomy" id="5078"/>
    <lineage>
        <taxon>Eukaryota</taxon>
        <taxon>Fungi</taxon>
        <taxon>Dikarya</taxon>
        <taxon>Ascomycota</taxon>
        <taxon>Pezizomycotina</taxon>
        <taxon>Eurotiomycetes</taxon>
        <taxon>Eurotiomycetidae</taxon>
        <taxon>Eurotiales</taxon>
        <taxon>Aspergillaceae</taxon>
        <taxon>Penicillium</taxon>
    </lineage>
</organism>
<gene>
    <name evidence="4" type="ORF">PGRI_012200</name>
</gene>
<dbReference type="OrthoDB" id="10255969at2759"/>
<dbReference type="Pfam" id="PF00005">
    <property type="entry name" value="ABC_tran"/>
    <property type="match status" value="2"/>
</dbReference>
<dbReference type="PROSITE" id="PS50893">
    <property type="entry name" value="ABC_TRANSPORTER_2"/>
    <property type="match status" value="2"/>
</dbReference>
<dbReference type="SMART" id="SM00382">
    <property type="entry name" value="AAA"/>
    <property type="match status" value="2"/>
</dbReference>
<reference evidence="4 5" key="1">
    <citation type="journal article" date="2016" name="BMC Genomics">
        <title>Genome sequencing and secondary metabolism of the postharvest pathogen Penicillium griseofulvum.</title>
        <authorList>
            <person name="Banani H."/>
            <person name="Marcet-Houben M."/>
            <person name="Ballester A.R."/>
            <person name="Abbruscato P."/>
            <person name="Gonzalez-Candelas L."/>
            <person name="Gabaldon T."/>
            <person name="Spadaro D."/>
        </authorList>
    </citation>
    <scope>NUCLEOTIDE SEQUENCE [LARGE SCALE GENOMIC DNA]</scope>
    <source>
        <strain evidence="4 5">PG3</strain>
    </source>
</reference>
<sequence>MLQEIDMMPFGHLPFDYHVKKDDQTSQVATDAAYNRLRTVVFGDGDTNDACLEKECIFENKEEFDPGSITIPNGDTDPDFVDGIAYRTPRSIPSYMITALMHRPDMLGGLSSRDWPTEWYNKPDKLKKFQSIMVVVADQDKSLPSEPATGQLGVLGLASYRPTRFKSGVPFIDIQGGTFYNKYPTAEDLSNPPLFPNLNFTLPALQTRDAVTTSPLQHWAIIGPSGRSDLLHILRGQYVCIPPSARSYPYLLTDEIAKKNPRLRLPENAIQYVGFSGEGSGAIGGIRGAYLSARYESLREETDWTLLQFLRGQTSLNPIEGEEEGTLHDDDFLMKTASSLELTNLLSLPVANLSNGQTRRARIAKAILSKPELLLLDEPFMGLDPVAARKISQLLHSLAQKHAPRLILALRPQDKVPDWITHIMVVGNSHQVLLQGPRPAVEDSLNIWSHVVKKTKPNSLPEQQTEILNKCKADLKAGILDEELLEDLVAHTHEIKSIEVQAPLGGEPVIDMEGVFVQYGDKPVLGDWEQNVNGEKKHGLHWRVRRGQRWAIIGPNGSGKTTLLSMITSDHPQTYGQPVKLFGRSRLPEPGKPGISIFELQSRIGHSSPEIHAFFPRQLSIRGALESAFAETFLSKPKLNVERDHDISIVLKLFKPLLDPNHLTSEVPDISTAHLPTLKKQFNVEPYFPLDHVVGYADEILFGELTPAQQRIVLFLRALVARPDIVILDEAFSGMSSAQRDMCLNFLETGERPRTRGRVARFSARLQNDNFRYTGLTPDQALIMVSHVAEEIPDSVRYYMRLPSPAGSENPLDFRFGILQSKTTLRQAPTWEAAWSPAEKFVKHARRTWRRQQHKLPVQDMSEFEWWSI</sequence>
<dbReference type="InterPro" id="IPR027417">
    <property type="entry name" value="P-loop_NTPase"/>
</dbReference>
<keyword evidence="2" id="KW-0067">ATP-binding</keyword>
<dbReference type="InterPro" id="IPR003593">
    <property type="entry name" value="AAA+_ATPase"/>
</dbReference>
<dbReference type="Gene3D" id="3.40.50.300">
    <property type="entry name" value="P-loop containing nucleotide triphosphate hydrolases"/>
    <property type="match status" value="2"/>
</dbReference>
<name>A0A135LEN7_PENPA</name>
<evidence type="ECO:0000259" key="3">
    <source>
        <dbReference type="PROSITE" id="PS50893"/>
    </source>
</evidence>
<proteinExistence type="predicted"/>
<dbReference type="EMBL" id="LHQR01000065">
    <property type="protein sequence ID" value="KXG47350.1"/>
    <property type="molecule type" value="Genomic_DNA"/>
</dbReference>
<feature type="domain" description="ABC transporter" evidence="3">
    <location>
        <begin position="510"/>
        <end position="805"/>
    </location>
</feature>
<protein>
    <recommendedName>
        <fullName evidence="3">ABC transporter domain-containing protein</fullName>
    </recommendedName>
</protein>
<dbReference type="GO" id="GO:0005739">
    <property type="term" value="C:mitochondrion"/>
    <property type="evidence" value="ECO:0007669"/>
    <property type="project" value="TreeGrafter"/>
</dbReference>
<dbReference type="SUPFAM" id="SSF52540">
    <property type="entry name" value="P-loop containing nucleoside triphosphate hydrolases"/>
    <property type="match status" value="2"/>
</dbReference>